<evidence type="ECO:0000256" key="2">
    <source>
        <dbReference type="ARBA" id="ARBA00001946"/>
    </source>
</evidence>
<proteinExistence type="inferred from homology"/>
<dbReference type="Pfam" id="PF14031">
    <property type="entry name" value="D-ser_dehydrat"/>
    <property type="match status" value="1"/>
</dbReference>
<reference evidence="8" key="1">
    <citation type="journal article" date="2014" name="BMC Genomics">
        <title>Genome sequencing of two Neorhizobium galegae strains reveals a noeT gene responsible for the unusual acetylation of the nodulation factors.</title>
        <authorList>
            <person name="Osterman J."/>
            <person name="Marsh J."/>
            <person name="Laine P.K."/>
            <person name="Zeng Z."/>
            <person name="Alatalo E."/>
            <person name="Sullivan J.T."/>
            <person name="Young J.P."/>
            <person name="Thomas-Oates J."/>
            <person name="Paulin L."/>
            <person name="Lindstrom K."/>
        </authorList>
    </citation>
    <scope>NUCLEOTIDE SEQUENCE [LARGE SCALE GENOMIC DNA]</scope>
    <source>
        <strain evidence="8">HAMBI 1141</strain>
    </source>
</reference>
<dbReference type="PANTHER" id="PTHR28004:SF2">
    <property type="entry name" value="D-SERINE DEHYDRATASE"/>
    <property type="match status" value="1"/>
</dbReference>
<dbReference type="Gene3D" id="3.20.20.10">
    <property type="entry name" value="Alanine racemase"/>
    <property type="match status" value="1"/>
</dbReference>
<dbReference type="RefSeq" id="WP_038545828.1">
    <property type="nucleotide sequence ID" value="NZ_HG938355.1"/>
</dbReference>
<dbReference type="KEGG" id="ngl:RG1141_CH33030"/>
<dbReference type="GO" id="GO:0008721">
    <property type="term" value="F:D-serine ammonia-lyase activity"/>
    <property type="evidence" value="ECO:0007669"/>
    <property type="project" value="TreeGrafter"/>
</dbReference>
<gene>
    <name evidence="7" type="ORF">RG1141_CH33030</name>
</gene>
<dbReference type="HOGENOM" id="CLU_031639_2_0_5"/>
<dbReference type="InterPro" id="IPR029066">
    <property type="entry name" value="PLP-binding_barrel"/>
</dbReference>
<evidence type="ECO:0000256" key="5">
    <source>
        <dbReference type="ARBA" id="ARBA00023239"/>
    </source>
</evidence>
<comment type="cofactor">
    <cofactor evidence="2">
        <name>Mg(2+)</name>
        <dbReference type="ChEBI" id="CHEBI:18420"/>
    </cofactor>
</comment>
<feature type="domain" description="D-serine dehydratase-like" evidence="6">
    <location>
        <begin position="278"/>
        <end position="364"/>
    </location>
</feature>
<organism evidence="7 8">
    <name type="scientific">Neorhizobium galegae bv. officinalis bv. officinalis str. HAMBI 1141</name>
    <dbReference type="NCBI Taxonomy" id="1028801"/>
    <lineage>
        <taxon>Bacteria</taxon>
        <taxon>Pseudomonadati</taxon>
        <taxon>Pseudomonadota</taxon>
        <taxon>Alphaproteobacteria</taxon>
        <taxon>Hyphomicrobiales</taxon>
        <taxon>Rhizobiaceae</taxon>
        <taxon>Rhizobium/Agrobacterium group</taxon>
        <taxon>Neorhizobium</taxon>
    </lineage>
</organism>
<comment type="cofactor">
    <cofactor evidence="1">
        <name>pyridoxal 5'-phosphate</name>
        <dbReference type="ChEBI" id="CHEBI:597326"/>
    </cofactor>
</comment>
<evidence type="ECO:0000256" key="3">
    <source>
        <dbReference type="ARBA" id="ARBA00005323"/>
    </source>
</evidence>
<dbReference type="InterPro" id="IPR051466">
    <property type="entry name" value="D-amino_acid_metab_enzyme"/>
</dbReference>
<name>A0A068TB25_NEOGA</name>
<dbReference type="EMBL" id="HG938355">
    <property type="protein sequence ID" value="CDN55638.1"/>
    <property type="molecule type" value="Genomic_DNA"/>
</dbReference>
<dbReference type="SUPFAM" id="SSF51419">
    <property type="entry name" value="PLP-binding barrel"/>
    <property type="match status" value="1"/>
</dbReference>
<keyword evidence="4" id="KW-0663">Pyridoxal phosphate</keyword>
<dbReference type="eggNOG" id="COG3616">
    <property type="taxonomic scope" value="Bacteria"/>
</dbReference>
<evidence type="ECO:0000313" key="8">
    <source>
        <dbReference type="Proteomes" id="UP000028186"/>
    </source>
</evidence>
<dbReference type="InterPro" id="IPR026956">
    <property type="entry name" value="D-ser_dehydrat-like_dom"/>
</dbReference>
<dbReference type="GO" id="GO:0036088">
    <property type="term" value="P:D-serine catabolic process"/>
    <property type="evidence" value="ECO:0007669"/>
    <property type="project" value="TreeGrafter"/>
</dbReference>
<dbReference type="AlphaFoldDB" id="A0A068TB25"/>
<dbReference type="CDD" id="cd06819">
    <property type="entry name" value="PLPDE_III_LS_D-TA"/>
    <property type="match status" value="1"/>
</dbReference>
<dbReference type="Proteomes" id="UP000028186">
    <property type="component" value="Chromosome I"/>
</dbReference>
<evidence type="ECO:0000313" key="7">
    <source>
        <dbReference type="EMBL" id="CDN55638.1"/>
    </source>
</evidence>
<dbReference type="GO" id="GO:0016830">
    <property type="term" value="F:carbon-carbon lyase activity"/>
    <property type="evidence" value="ECO:0007669"/>
    <property type="project" value="UniProtKB-ARBA"/>
</dbReference>
<dbReference type="SMART" id="SM01119">
    <property type="entry name" value="D-ser_dehydrat"/>
    <property type="match status" value="1"/>
</dbReference>
<keyword evidence="5" id="KW-0456">Lyase</keyword>
<evidence type="ECO:0000256" key="4">
    <source>
        <dbReference type="ARBA" id="ARBA00022898"/>
    </source>
</evidence>
<dbReference type="InterPro" id="IPR001608">
    <property type="entry name" value="Ala_racemase_N"/>
</dbReference>
<dbReference type="Gene3D" id="2.40.37.20">
    <property type="entry name" value="D-serine dehydratase-like domain"/>
    <property type="match status" value="1"/>
</dbReference>
<evidence type="ECO:0000256" key="1">
    <source>
        <dbReference type="ARBA" id="ARBA00001933"/>
    </source>
</evidence>
<accession>A0A068TB25</accession>
<dbReference type="InterPro" id="IPR042208">
    <property type="entry name" value="D-ser_dehydrat-like_sf"/>
</dbReference>
<dbReference type="PANTHER" id="PTHR28004">
    <property type="entry name" value="ZGC:162816-RELATED"/>
    <property type="match status" value="1"/>
</dbReference>
<dbReference type="FunFam" id="3.20.20.10:FF:000026">
    <property type="entry name" value="D-threonine aldolase"/>
    <property type="match status" value="1"/>
</dbReference>
<evidence type="ECO:0000259" key="6">
    <source>
        <dbReference type="SMART" id="SM01119"/>
    </source>
</evidence>
<protein>
    <submittedName>
        <fullName evidence="7">Metal-activated pyridoxal enzyme</fullName>
    </submittedName>
</protein>
<comment type="similarity">
    <text evidence="3">Belongs to the DSD1 family.</text>
</comment>
<sequence>MTYDDIDIGYDVPAAIGDTIADIQTPALIIDLDAFERNVARMKDHAGTMGVRLRPHAKTHKSADVALYQIANGGAVGICCQKVSEAEALVRGGVTDVLVANEVADPKKIDRLARLARSARVSVCVDDPAVVATLSEAAALHGVTLDVLVEIDCGARRCGVLPGEPAVELAKTVAAAPSLAFAGIQAYHGSAQHIYDPVERRAAIDKAIDMARETAGLLRDAGLEPKIITGAGTGTHDLEGASGVYNEIQPGSYIFMDEDYSRVRSTEGNGTIGGFEHALFVLTSIMSKPASGRAICDAGLKAHSIDSGLPTVFERPALKFASASDEHGKIEDPQDTLKLNDRLRLVPGHCDPTCNLYDWYVCVRNGRVEALWPVTARGKLY</sequence>
<dbReference type="Pfam" id="PF01168">
    <property type="entry name" value="Ala_racemase_N"/>
    <property type="match status" value="1"/>
</dbReference>
<dbReference type="PATRIC" id="fig|1028801.3.peg.3365"/>